<reference evidence="4 5" key="1">
    <citation type="journal article" date="2011" name="Stand. Genomic Sci.">
        <title>Complete genome sequence of the acetate-degrading sulfate reducer Desulfobacca acetoxidans type strain (ASRB2).</title>
        <authorList>
            <person name="Goker M."/>
            <person name="Teshima H."/>
            <person name="Lapidus A."/>
            <person name="Nolan M."/>
            <person name="Lucas S."/>
            <person name="Hammon N."/>
            <person name="Deshpande S."/>
            <person name="Cheng J.F."/>
            <person name="Tapia R."/>
            <person name="Han C."/>
            <person name="Goodwin L."/>
            <person name="Pitluck S."/>
            <person name="Huntemann M."/>
            <person name="Liolios K."/>
            <person name="Ivanova N."/>
            <person name="Pagani I."/>
            <person name="Mavromatis K."/>
            <person name="Ovchinikova G."/>
            <person name="Pati A."/>
            <person name="Chen A."/>
            <person name="Palaniappan K."/>
            <person name="Land M."/>
            <person name="Hauser L."/>
            <person name="Brambilla E.M."/>
            <person name="Rohde M."/>
            <person name="Spring S."/>
            <person name="Detter J.C."/>
            <person name="Woyke T."/>
            <person name="Bristow J."/>
            <person name="Eisen J.A."/>
            <person name="Markowitz V."/>
            <person name="Hugenholtz P."/>
            <person name="Kyrpides N.C."/>
            <person name="Klenk H.P."/>
        </authorList>
    </citation>
    <scope>NUCLEOTIDE SEQUENCE [LARGE SCALE GENOMIC DNA]</scope>
    <source>
        <strain evidence="5">ATCC 700848 / DSM 11109 / ASRB2</strain>
    </source>
</reference>
<proteinExistence type="inferred from homology"/>
<evidence type="ECO:0000259" key="3">
    <source>
        <dbReference type="Pfam" id="PF02834"/>
    </source>
</evidence>
<sequence>MIRAFLAVDLPKSYRNGLSEVQGYLKKSGADVRWSSVDNIHLTLKFFGDIDASQIEAIIQAAAGIARTTPPFLLGAEGVGAFPSFRNPRVIWLGLNGQTESLTRLHRSLEQVFALLGFPAEKRKFTPHLTLGRVRSNRGREQLQQLLEGVVLPKFDDFSVTCVVLYRSTLRPQGSLYTVLQEIKLNGDTLTAGC</sequence>
<feature type="short sequence motif" description="HXTX 2" evidence="2">
    <location>
        <begin position="128"/>
        <end position="131"/>
    </location>
</feature>
<evidence type="ECO:0000256" key="2">
    <source>
        <dbReference type="HAMAP-Rule" id="MF_01940"/>
    </source>
</evidence>
<accession>F2NE07</accession>
<comment type="function">
    <text evidence="2">Hydrolyzes RNA 2',3'-cyclic phosphodiester to an RNA 2'-phosphomonoester.</text>
</comment>
<keyword evidence="1 2" id="KW-0378">Hydrolase</keyword>
<evidence type="ECO:0000313" key="4">
    <source>
        <dbReference type="EMBL" id="AEB10575.1"/>
    </source>
</evidence>
<comment type="catalytic activity">
    <reaction evidence="2">
        <text>a 3'-end 2',3'-cyclophospho-ribonucleotide-RNA + H2O = a 3'-end 2'-phospho-ribonucleotide-RNA + H(+)</text>
        <dbReference type="Rhea" id="RHEA:11828"/>
        <dbReference type="Rhea" id="RHEA-COMP:10464"/>
        <dbReference type="Rhea" id="RHEA-COMP:17353"/>
        <dbReference type="ChEBI" id="CHEBI:15377"/>
        <dbReference type="ChEBI" id="CHEBI:15378"/>
        <dbReference type="ChEBI" id="CHEBI:83064"/>
        <dbReference type="ChEBI" id="CHEBI:173113"/>
        <dbReference type="EC" id="3.1.4.58"/>
    </reaction>
</comment>
<dbReference type="InterPro" id="IPR009097">
    <property type="entry name" value="Cyclic_Pdiesterase"/>
</dbReference>
<dbReference type="HAMAP" id="MF_01940">
    <property type="entry name" value="RNA_CPDase"/>
    <property type="match status" value="1"/>
</dbReference>
<keyword evidence="5" id="KW-1185">Reference proteome</keyword>
<feature type="domain" description="Phosphoesterase HXTX" evidence="3">
    <location>
        <begin position="8"/>
        <end position="92"/>
    </location>
</feature>
<evidence type="ECO:0000256" key="1">
    <source>
        <dbReference type="ARBA" id="ARBA00022801"/>
    </source>
</evidence>
<comment type="similarity">
    <text evidence="2">Belongs to the 2H phosphoesterase superfamily. ThpR family.</text>
</comment>
<gene>
    <name evidence="4" type="ordered locus">Desac_2762</name>
</gene>
<dbReference type="InterPro" id="IPR014051">
    <property type="entry name" value="Phosphoesterase_HXTX"/>
</dbReference>
<organism evidence="4 5">
    <name type="scientific">Desulfobacca acetoxidans (strain ATCC 700848 / DSM 11109 / ASRB2)</name>
    <dbReference type="NCBI Taxonomy" id="880072"/>
    <lineage>
        <taxon>Bacteria</taxon>
        <taxon>Pseudomonadati</taxon>
        <taxon>Thermodesulfobacteriota</taxon>
        <taxon>Desulfobaccia</taxon>
        <taxon>Desulfobaccales</taxon>
        <taxon>Desulfobaccaceae</taxon>
        <taxon>Desulfobacca</taxon>
    </lineage>
</organism>
<dbReference type="SUPFAM" id="SSF55144">
    <property type="entry name" value="LigT-like"/>
    <property type="match status" value="1"/>
</dbReference>
<dbReference type="RefSeq" id="WP_013707684.1">
    <property type="nucleotide sequence ID" value="NC_015388.1"/>
</dbReference>
<dbReference type="GO" id="GO:0008664">
    <property type="term" value="F:RNA 2',3'-cyclic 3'-phosphodiesterase activity"/>
    <property type="evidence" value="ECO:0007669"/>
    <property type="project" value="UniProtKB-EC"/>
</dbReference>
<dbReference type="EC" id="3.1.4.58" evidence="2"/>
<dbReference type="GO" id="GO:0016874">
    <property type="term" value="F:ligase activity"/>
    <property type="evidence" value="ECO:0007669"/>
    <property type="project" value="UniProtKB-KW"/>
</dbReference>
<keyword evidence="4" id="KW-0436">Ligase</keyword>
<dbReference type="eggNOG" id="COG1514">
    <property type="taxonomic scope" value="Bacteria"/>
</dbReference>
<feature type="domain" description="Phosphoesterase HXTX" evidence="3">
    <location>
        <begin position="98"/>
        <end position="177"/>
    </location>
</feature>
<evidence type="ECO:0000313" key="5">
    <source>
        <dbReference type="Proteomes" id="UP000000483"/>
    </source>
</evidence>
<feature type="short sequence motif" description="HXTX 1" evidence="2">
    <location>
        <begin position="41"/>
        <end position="44"/>
    </location>
</feature>
<dbReference type="HOGENOM" id="CLU_081251_3_4_7"/>
<dbReference type="EMBL" id="CP002629">
    <property type="protein sequence ID" value="AEB10575.1"/>
    <property type="molecule type" value="Genomic_DNA"/>
</dbReference>
<dbReference type="KEGG" id="dao:Desac_2762"/>
<dbReference type="Gene3D" id="3.90.1140.10">
    <property type="entry name" value="Cyclic phosphodiesterase"/>
    <property type="match status" value="1"/>
</dbReference>
<dbReference type="STRING" id="880072.Desac_2762"/>
<dbReference type="NCBIfam" id="TIGR02258">
    <property type="entry name" value="2_5_ligase"/>
    <property type="match status" value="1"/>
</dbReference>
<dbReference type="InterPro" id="IPR004175">
    <property type="entry name" value="RNA_CPDase"/>
</dbReference>
<dbReference type="PANTHER" id="PTHR35561:SF1">
    <property type="entry name" value="RNA 2',3'-CYCLIC PHOSPHODIESTERASE"/>
    <property type="match status" value="1"/>
</dbReference>
<dbReference type="PANTHER" id="PTHR35561">
    <property type="entry name" value="RNA 2',3'-CYCLIC PHOSPHODIESTERASE"/>
    <property type="match status" value="1"/>
</dbReference>
<dbReference type="GO" id="GO:0004113">
    <property type="term" value="F:2',3'-cyclic-nucleotide 3'-phosphodiesterase activity"/>
    <property type="evidence" value="ECO:0007669"/>
    <property type="project" value="InterPro"/>
</dbReference>
<name>F2NE07_DESAR</name>
<feature type="active site" description="Proton donor" evidence="2">
    <location>
        <position position="41"/>
    </location>
</feature>
<reference evidence="5" key="2">
    <citation type="submission" date="2011-03" db="EMBL/GenBank/DDBJ databases">
        <title>The complete genome of Desulfobacca acetoxidans DSM 11109.</title>
        <authorList>
            <consortium name="US DOE Joint Genome Institute (JGI-PGF)"/>
            <person name="Lucas S."/>
            <person name="Copeland A."/>
            <person name="Lapidus A."/>
            <person name="Bruce D."/>
            <person name="Goodwin L."/>
            <person name="Pitluck S."/>
            <person name="Peters L."/>
            <person name="Kyrpides N."/>
            <person name="Mavromatis K."/>
            <person name="Ivanova N."/>
            <person name="Ovchinnikova G."/>
            <person name="Teshima H."/>
            <person name="Detter J.C."/>
            <person name="Han C."/>
            <person name="Land M."/>
            <person name="Hauser L."/>
            <person name="Markowitz V."/>
            <person name="Cheng J.-F."/>
            <person name="Hugenholtz P."/>
            <person name="Woyke T."/>
            <person name="Wu D."/>
            <person name="Spring S."/>
            <person name="Schueler E."/>
            <person name="Brambilla E."/>
            <person name="Klenk H.-P."/>
            <person name="Eisen J.A."/>
        </authorList>
    </citation>
    <scope>NUCLEOTIDE SEQUENCE [LARGE SCALE GENOMIC DNA]</scope>
    <source>
        <strain evidence="5">ATCC 700848 / DSM 11109 / ASRB2</strain>
    </source>
</reference>
<dbReference type="AlphaFoldDB" id="F2NE07"/>
<dbReference type="OrthoDB" id="9793819at2"/>
<feature type="active site" description="Proton acceptor" evidence="2">
    <location>
        <position position="128"/>
    </location>
</feature>
<dbReference type="Pfam" id="PF02834">
    <property type="entry name" value="LigT_PEase"/>
    <property type="match status" value="2"/>
</dbReference>
<dbReference type="Proteomes" id="UP000000483">
    <property type="component" value="Chromosome"/>
</dbReference>
<protein>
    <recommendedName>
        <fullName evidence="2">RNA 2',3'-cyclic phosphodiesterase</fullName>
        <shortName evidence="2">RNA 2',3'-CPDase</shortName>
        <ecNumber evidence="2">3.1.4.58</ecNumber>
    </recommendedName>
</protein>